<dbReference type="EMBL" id="BLPG01000001">
    <property type="protein sequence ID" value="GFJ89323.1"/>
    <property type="molecule type" value="Genomic_DNA"/>
</dbReference>
<protein>
    <recommendedName>
        <fullName evidence="3">Lipoprotein</fullName>
    </recommendedName>
</protein>
<comment type="caution">
    <text evidence="1">The sequence shown here is derived from an EMBL/GenBank/DDBJ whole genome shotgun (WGS) entry which is preliminary data.</text>
</comment>
<sequence length="140" mass="14992">MKRRVALVCVVVAGMAGCGESGAETAASWQEPGSYSYVLASQCGERLLLGRFRITVEQGKVTKAEGLDGSARRALEGKSDSPPTLRQLLDEWESARRDGAEVADLSTDPGDGHPTKIMIDPVKNAMDDEACYTITEFAVV</sequence>
<evidence type="ECO:0008006" key="3">
    <source>
        <dbReference type="Google" id="ProtNLM"/>
    </source>
</evidence>
<dbReference type="Proteomes" id="UP000482960">
    <property type="component" value="Unassembled WGS sequence"/>
</dbReference>
<evidence type="ECO:0000313" key="1">
    <source>
        <dbReference type="EMBL" id="GFJ89323.1"/>
    </source>
</evidence>
<dbReference type="RefSeq" id="WP_345535045.1">
    <property type="nucleotide sequence ID" value="NZ_BAABJB010000002.1"/>
</dbReference>
<proteinExistence type="predicted"/>
<dbReference type="AlphaFoldDB" id="A0A6V8KW58"/>
<evidence type="ECO:0000313" key="2">
    <source>
        <dbReference type="Proteomes" id="UP000482960"/>
    </source>
</evidence>
<reference evidence="1 2" key="2">
    <citation type="submission" date="2020-03" db="EMBL/GenBank/DDBJ databases">
        <authorList>
            <person name="Ichikawa N."/>
            <person name="Kimura A."/>
            <person name="Kitahashi Y."/>
            <person name="Uohara A."/>
        </authorList>
    </citation>
    <scope>NUCLEOTIDE SEQUENCE [LARGE SCALE GENOMIC DNA]</scope>
    <source>
        <strain evidence="1 2">NBRC 108638</strain>
    </source>
</reference>
<keyword evidence="2" id="KW-1185">Reference proteome</keyword>
<dbReference type="InterPro" id="IPR046172">
    <property type="entry name" value="DUF6174"/>
</dbReference>
<accession>A0A6V8KW58</accession>
<reference evidence="1 2" key="1">
    <citation type="submission" date="2020-03" db="EMBL/GenBank/DDBJ databases">
        <title>Whole genome shotgun sequence of Phytohabitans rumicis NBRC 108638.</title>
        <authorList>
            <person name="Komaki H."/>
            <person name="Tamura T."/>
        </authorList>
    </citation>
    <scope>NUCLEOTIDE SEQUENCE [LARGE SCALE GENOMIC DNA]</scope>
    <source>
        <strain evidence="1 2">NBRC 108638</strain>
    </source>
</reference>
<dbReference type="PROSITE" id="PS51257">
    <property type="entry name" value="PROKAR_LIPOPROTEIN"/>
    <property type="match status" value="1"/>
</dbReference>
<organism evidence="1 2">
    <name type="scientific">Phytohabitans rumicis</name>
    <dbReference type="NCBI Taxonomy" id="1076125"/>
    <lineage>
        <taxon>Bacteria</taxon>
        <taxon>Bacillati</taxon>
        <taxon>Actinomycetota</taxon>
        <taxon>Actinomycetes</taxon>
        <taxon>Micromonosporales</taxon>
        <taxon>Micromonosporaceae</taxon>
    </lineage>
</organism>
<name>A0A6V8KW58_9ACTN</name>
<gene>
    <name evidence="1" type="ORF">Prum_029650</name>
</gene>
<dbReference type="Pfam" id="PF19671">
    <property type="entry name" value="DUF6174"/>
    <property type="match status" value="1"/>
</dbReference>